<dbReference type="STRING" id="1003.SAMN04488541_100383"/>
<evidence type="ECO:0000256" key="5">
    <source>
        <dbReference type="ARBA" id="ARBA00022692"/>
    </source>
</evidence>
<protein>
    <recommendedName>
        <fullName evidence="16">TraB family protein</fullName>
    </recommendedName>
</protein>
<dbReference type="Proteomes" id="UP000199513">
    <property type="component" value="Unassembled WGS sequence"/>
</dbReference>
<feature type="signal peptide" evidence="13">
    <location>
        <begin position="1"/>
        <end position="22"/>
    </location>
</feature>
<reference evidence="14 15" key="1">
    <citation type="submission" date="2016-10" db="EMBL/GenBank/DDBJ databases">
        <authorList>
            <person name="de Groot N.N."/>
        </authorList>
    </citation>
    <scope>NUCLEOTIDE SEQUENCE [LARGE SCALE GENOMIC DNA]</scope>
    <source>
        <strain>GEY</strain>
        <strain evidence="15">DSM 9560</strain>
    </source>
</reference>
<keyword evidence="15" id="KW-1185">Reference proteome</keyword>
<dbReference type="AlphaFoldDB" id="A0A1I2BN98"/>
<comment type="cofactor">
    <cofactor evidence="2">
        <name>Co(2+)</name>
        <dbReference type="ChEBI" id="CHEBI:48828"/>
    </cofactor>
</comment>
<keyword evidence="5" id="KW-0812">Transmembrane</keyword>
<gene>
    <name evidence="14" type="ORF">SAMN04488541_100383</name>
</gene>
<keyword evidence="4" id="KW-0645">Protease</keyword>
<dbReference type="PANTHER" id="PTHR31120">
    <property type="entry name" value="METALLOPROTEASE TIKI"/>
    <property type="match status" value="1"/>
</dbReference>
<dbReference type="OrthoDB" id="9798714at2"/>
<dbReference type="PANTHER" id="PTHR31120:SF6">
    <property type="entry name" value="METALLOPROTEASE TIKI HOMOLOG"/>
    <property type="match status" value="1"/>
</dbReference>
<evidence type="ECO:0000256" key="3">
    <source>
        <dbReference type="ARBA" id="ARBA00004479"/>
    </source>
</evidence>
<dbReference type="RefSeq" id="WP_091539439.1">
    <property type="nucleotide sequence ID" value="NZ_FONY01000003.1"/>
</dbReference>
<sequence>MNYLKTQSLVIFFFLFSLPSQAQLLWKITGKNIEKPSYLYGTMHTSNAKAFVLKDLLIEKISTCDAYAGEMIFEPAMMLAILPQLFMEKDTTLQTLLNDDEYQVVKKVLDEKLGMMSSFAERIKPMFTSMLLQEGSLEELQTASQSQYKALDLFLQEEAGKRNLELVGLETLEEQMGVINSVPLPKQAKMLYQEVTKNKQEGKDDSMEKMLNWYAEQKLDSLYEYASKEFASEPALSYQILTKRNLNMADRIEKLINKKSVFIAIGAAHLPDKQGVIALLRKKKFKVEPIK</sequence>
<keyword evidence="6" id="KW-0479">Metal-binding</keyword>
<evidence type="ECO:0000256" key="12">
    <source>
        <dbReference type="ARBA" id="ARBA00023180"/>
    </source>
</evidence>
<evidence type="ECO:0000313" key="15">
    <source>
        <dbReference type="Proteomes" id="UP000199513"/>
    </source>
</evidence>
<dbReference type="InterPro" id="IPR002816">
    <property type="entry name" value="TraB/PrgY/GumN_fam"/>
</dbReference>
<name>A0A1I2BN98_9BACT</name>
<dbReference type="GO" id="GO:0004222">
    <property type="term" value="F:metalloendopeptidase activity"/>
    <property type="evidence" value="ECO:0007669"/>
    <property type="project" value="TreeGrafter"/>
</dbReference>
<keyword evidence="12" id="KW-0325">Glycoprotein</keyword>
<comment type="subcellular location">
    <subcellularLocation>
        <location evidence="3">Membrane</location>
        <topology evidence="3">Single-pass type I membrane protein</topology>
    </subcellularLocation>
</comment>
<evidence type="ECO:0000256" key="2">
    <source>
        <dbReference type="ARBA" id="ARBA00001941"/>
    </source>
</evidence>
<dbReference type="GO" id="GO:0006508">
    <property type="term" value="P:proteolysis"/>
    <property type="evidence" value="ECO:0007669"/>
    <property type="project" value="UniProtKB-KW"/>
</dbReference>
<evidence type="ECO:0000256" key="13">
    <source>
        <dbReference type="SAM" id="SignalP"/>
    </source>
</evidence>
<dbReference type="GO" id="GO:0016020">
    <property type="term" value="C:membrane"/>
    <property type="evidence" value="ECO:0007669"/>
    <property type="project" value="UniProtKB-SubCell"/>
</dbReference>
<keyword evidence="11" id="KW-0472">Membrane</keyword>
<keyword evidence="9" id="KW-1133">Transmembrane helix</keyword>
<evidence type="ECO:0008006" key="16">
    <source>
        <dbReference type="Google" id="ProtNLM"/>
    </source>
</evidence>
<evidence type="ECO:0000256" key="7">
    <source>
        <dbReference type="ARBA" id="ARBA00022729"/>
    </source>
</evidence>
<dbReference type="GO" id="GO:0046872">
    <property type="term" value="F:metal ion binding"/>
    <property type="evidence" value="ECO:0007669"/>
    <property type="project" value="UniProtKB-KW"/>
</dbReference>
<evidence type="ECO:0000256" key="11">
    <source>
        <dbReference type="ARBA" id="ARBA00023136"/>
    </source>
</evidence>
<comment type="cofactor">
    <cofactor evidence="1">
        <name>Mn(2+)</name>
        <dbReference type="ChEBI" id="CHEBI:29035"/>
    </cofactor>
</comment>
<evidence type="ECO:0000256" key="9">
    <source>
        <dbReference type="ARBA" id="ARBA00022989"/>
    </source>
</evidence>
<dbReference type="EMBL" id="FONY01000003">
    <property type="protein sequence ID" value="SFE57457.1"/>
    <property type="molecule type" value="Genomic_DNA"/>
</dbReference>
<dbReference type="CDD" id="cd14789">
    <property type="entry name" value="Tiki"/>
    <property type="match status" value="1"/>
</dbReference>
<proteinExistence type="predicted"/>
<keyword evidence="8" id="KW-0378">Hydrolase</keyword>
<accession>A0A1I2BN98</accession>
<dbReference type="Pfam" id="PF01963">
    <property type="entry name" value="TraB_PrgY_gumN"/>
    <property type="match status" value="1"/>
</dbReference>
<evidence type="ECO:0000256" key="10">
    <source>
        <dbReference type="ARBA" id="ARBA00023049"/>
    </source>
</evidence>
<keyword evidence="7 13" id="KW-0732">Signal</keyword>
<organism evidence="14 15">
    <name type="scientific">Thermoflexibacter ruber</name>
    <dbReference type="NCBI Taxonomy" id="1003"/>
    <lineage>
        <taxon>Bacteria</taxon>
        <taxon>Pseudomonadati</taxon>
        <taxon>Bacteroidota</taxon>
        <taxon>Cytophagia</taxon>
        <taxon>Cytophagales</taxon>
        <taxon>Thermoflexibacteraceae</taxon>
        <taxon>Thermoflexibacter</taxon>
    </lineage>
</organism>
<evidence type="ECO:0000256" key="4">
    <source>
        <dbReference type="ARBA" id="ARBA00022670"/>
    </source>
</evidence>
<evidence type="ECO:0000256" key="1">
    <source>
        <dbReference type="ARBA" id="ARBA00001936"/>
    </source>
</evidence>
<evidence type="ECO:0000256" key="8">
    <source>
        <dbReference type="ARBA" id="ARBA00022801"/>
    </source>
</evidence>
<evidence type="ECO:0000256" key="6">
    <source>
        <dbReference type="ARBA" id="ARBA00022723"/>
    </source>
</evidence>
<dbReference type="GO" id="GO:0030178">
    <property type="term" value="P:negative regulation of Wnt signaling pathway"/>
    <property type="evidence" value="ECO:0007669"/>
    <property type="project" value="InterPro"/>
</dbReference>
<dbReference type="InterPro" id="IPR040230">
    <property type="entry name" value="TIKI1/2-like"/>
</dbReference>
<keyword evidence="10" id="KW-0482">Metalloprotease</keyword>
<evidence type="ECO:0000313" key="14">
    <source>
        <dbReference type="EMBL" id="SFE57457.1"/>
    </source>
</evidence>
<feature type="chain" id="PRO_5011452767" description="TraB family protein" evidence="13">
    <location>
        <begin position="23"/>
        <end position="291"/>
    </location>
</feature>